<dbReference type="InterPro" id="IPR027417">
    <property type="entry name" value="P-loop_NTPase"/>
</dbReference>
<keyword evidence="8" id="KW-0963">Cytoplasm</keyword>
<dbReference type="InterPro" id="IPR003136">
    <property type="entry name" value="Cytidylate_kin"/>
</dbReference>
<feature type="region of interest" description="Disordered" evidence="9">
    <location>
        <begin position="159"/>
        <end position="178"/>
    </location>
</feature>
<reference evidence="12" key="1">
    <citation type="journal article" date="2019" name="Int. J. Syst. Evol. Microbiol.">
        <title>The Global Catalogue of Microorganisms (GCM) 10K type strain sequencing project: providing services to taxonomists for standard genome sequencing and annotation.</title>
        <authorList>
            <consortium name="The Broad Institute Genomics Platform"/>
            <consortium name="The Broad Institute Genome Sequencing Center for Infectious Disease"/>
            <person name="Wu L."/>
            <person name="Ma J."/>
        </authorList>
    </citation>
    <scope>NUCLEOTIDE SEQUENCE [LARGE SCALE GENOMIC DNA]</scope>
    <source>
        <strain evidence="12">JCM 17441</strain>
    </source>
</reference>
<dbReference type="PANTHER" id="PTHR21299:SF2">
    <property type="entry name" value="CYTIDYLATE KINASE"/>
    <property type="match status" value="1"/>
</dbReference>
<keyword evidence="5 8" id="KW-0067">ATP-binding</keyword>
<dbReference type="HAMAP" id="MF_00238">
    <property type="entry name" value="Cytidyl_kinase_type1"/>
    <property type="match status" value="1"/>
</dbReference>
<evidence type="ECO:0000256" key="5">
    <source>
        <dbReference type="ARBA" id="ARBA00022840"/>
    </source>
</evidence>
<comment type="catalytic activity">
    <reaction evidence="6 8">
        <text>dCMP + ATP = dCDP + ADP</text>
        <dbReference type="Rhea" id="RHEA:25094"/>
        <dbReference type="ChEBI" id="CHEBI:30616"/>
        <dbReference type="ChEBI" id="CHEBI:57566"/>
        <dbReference type="ChEBI" id="CHEBI:58593"/>
        <dbReference type="ChEBI" id="CHEBI:456216"/>
        <dbReference type="EC" id="2.7.4.25"/>
    </reaction>
</comment>
<dbReference type="EC" id="2.7.4.25" evidence="8"/>
<evidence type="ECO:0000256" key="6">
    <source>
        <dbReference type="ARBA" id="ARBA00047615"/>
    </source>
</evidence>
<dbReference type="NCBIfam" id="TIGR00017">
    <property type="entry name" value="cmk"/>
    <property type="match status" value="1"/>
</dbReference>
<feature type="domain" description="Cytidylate kinase" evidence="10">
    <location>
        <begin position="10"/>
        <end position="217"/>
    </location>
</feature>
<sequence>MHDEGRQLVVAVDGPSGSGKSTISRRVAQALNARYLDTGAMYRAVTYAVLRDNVDLRDADKIAAVAEDVQLSIGTDPTSPHISVDGIGVDREIRGPEVTQAVSAVSAVPAVRALLVARQREIIAESGRIVVEGRDIGTVVAPGADLKVYLTADAAERARRRSSENATNQAATAADLARRDRLDSTRAADPLRQAEDAVVLDTTELGIGEVVERLQRMLDKVTA</sequence>
<dbReference type="SUPFAM" id="SSF52540">
    <property type="entry name" value="P-loop containing nucleoside triphosphate hydrolases"/>
    <property type="match status" value="1"/>
</dbReference>
<dbReference type="CDD" id="cd02020">
    <property type="entry name" value="CMPK"/>
    <property type="match status" value="1"/>
</dbReference>
<evidence type="ECO:0000256" key="4">
    <source>
        <dbReference type="ARBA" id="ARBA00022777"/>
    </source>
</evidence>
<gene>
    <name evidence="8 11" type="primary">cmk</name>
    <name evidence="11" type="ORF">GCM10022255_050630</name>
</gene>
<accession>A0ABP8DCY3</accession>
<comment type="caution">
    <text evidence="11">The sequence shown here is derived from an EMBL/GenBank/DDBJ whole genome shotgun (WGS) entry which is preliminary data.</text>
</comment>
<protein>
    <recommendedName>
        <fullName evidence="8">Cytidylate kinase</fullName>
        <shortName evidence="8">CK</shortName>
        <ecNumber evidence="8">2.7.4.25</ecNumber>
    </recommendedName>
    <alternativeName>
        <fullName evidence="8">Cytidine monophosphate kinase</fullName>
        <shortName evidence="8">CMP kinase</shortName>
    </alternativeName>
</protein>
<keyword evidence="12" id="KW-1185">Reference proteome</keyword>
<name>A0ABP8DCY3_9ACTN</name>
<dbReference type="PANTHER" id="PTHR21299">
    <property type="entry name" value="CYTIDYLATE KINASE/PANTOATE-BETA-ALANINE LIGASE"/>
    <property type="match status" value="1"/>
</dbReference>
<evidence type="ECO:0000256" key="2">
    <source>
        <dbReference type="ARBA" id="ARBA00022679"/>
    </source>
</evidence>
<evidence type="ECO:0000313" key="12">
    <source>
        <dbReference type="Proteomes" id="UP001500620"/>
    </source>
</evidence>
<comment type="subcellular location">
    <subcellularLocation>
        <location evidence="8">Cytoplasm</location>
    </subcellularLocation>
</comment>
<evidence type="ECO:0000256" key="7">
    <source>
        <dbReference type="ARBA" id="ARBA00048478"/>
    </source>
</evidence>
<dbReference type="GO" id="GO:0016301">
    <property type="term" value="F:kinase activity"/>
    <property type="evidence" value="ECO:0007669"/>
    <property type="project" value="UniProtKB-KW"/>
</dbReference>
<keyword evidence="3 8" id="KW-0547">Nucleotide-binding</keyword>
<evidence type="ECO:0000256" key="9">
    <source>
        <dbReference type="SAM" id="MobiDB-lite"/>
    </source>
</evidence>
<evidence type="ECO:0000256" key="3">
    <source>
        <dbReference type="ARBA" id="ARBA00022741"/>
    </source>
</evidence>
<dbReference type="InterPro" id="IPR011994">
    <property type="entry name" value="Cytidylate_kinase_dom"/>
</dbReference>
<dbReference type="EMBL" id="BAABAT010000014">
    <property type="protein sequence ID" value="GAA4252707.1"/>
    <property type="molecule type" value="Genomic_DNA"/>
</dbReference>
<feature type="binding site" evidence="8">
    <location>
        <begin position="14"/>
        <end position="22"/>
    </location>
    <ligand>
        <name>ATP</name>
        <dbReference type="ChEBI" id="CHEBI:30616"/>
    </ligand>
</feature>
<proteinExistence type="inferred from homology"/>
<dbReference type="Gene3D" id="3.40.50.300">
    <property type="entry name" value="P-loop containing nucleotide triphosphate hydrolases"/>
    <property type="match status" value="1"/>
</dbReference>
<dbReference type="RefSeq" id="WP_345129756.1">
    <property type="nucleotide sequence ID" value="NZ_BAABAT010000014.1"/>
</dbReference>
<evidence type="ECO:0000313" key="11">
    <source>
        <dbReference type="EMBL" id="GAA4252707.1"/>
    </source>
</evidence>
<comment type="similarity">
    <text evidence="1 8">Belongs to the cytidylate kinase family. Type 1 subfamily.</text>
</comment>
<feature type="compositionally biased region" description="Low complexity" evidence="9">
    <location>
        <begin position="164"/>
        <end position="175"/>
    </location>
</feature>
<organism evidence="11 12">
    <name type="scientific">Dactylosporangium darangshiense</name>
    <dbReference type="NCBI Taxonomy" id="579108"/>
    <lineage>
        <taxon>Bacteria</taxon>
        <taxon>Bacillati</taxon>
        <taxon>Actinomycetota</taxon>
        <taxon>Actinomycetes</taxon>
        <taxon>Micromonosporales</taxon>
        <taxon>Micromonosporaceae</taxon>
        <taxon>Dactylosporangium</taxon>
    </lineage>
</organism>
<dbReference type="Proteomes" id="UP001500620">
    <property type="component" value="Unassembled WGS sequence"/>
</dbReference>
<evidence type="ECO:0000259" key="10">
    <source>
        <dbReference type="Pfam" id="PF02224"/>
    </source>
</evidence>
<keyword evidence="2 8" id="KW-0808">Transferase</keyword>
<evidence type="ECO:0000256" key="1">
    <source>
        <dbReference type="ARBA" id="ARBA00009427"/>
    </source>
</evidence>
<keyword evidence="4 8" id="KW-0418">Kinase</keyword>
<dbReference type="Pfam" id="PF02224">
    <property type="entry name" value="Cytidylate_kin"/>
    <property type="match status" value="1"/>
</dbReference>
<comment type="catalytic activity">
    <reaction evidence="7 8">
        <text>CMP + ATP = CDP + ADP</text>
        <dbReference type="Rhea" id="RHEA:11600"/>
        <dbReference type="ChEBI" id="CHEBI:30616"/>
        <dbReference type="ChEBI" id="CHEBI:58069"/>
        <dbReference type="ChEBI" id="CHEBI:60377"/>
        <dbReference type="ChEBI" id="CHEBI:456216"/>
        <dbReference type="EC" id="2.7.4.25"/>
    </reaction>
</comment>
<evidence type="ECO:0000256" key="8">
    <source>
        <dbReference type="HAMAP-Rule" id="MF_00238"/>
    </source>
</evidence>